<evidence type="ECO:0000313" key="18">
    <source>
        <dbReference type="Proteomes" id="UP000694941"/>
    </source>
</evidence>
<evidence type="ECO:0000256" key="15">
    <source>
        <dbReference type="ARBA" id="ARBA00031387"/>
    </source>
</evidence>
<keyword evidence="12" id="KW-0496">Mitochondrion</keyword>
<evidence type="ECO:0000256" key="1">
    <source>
        <dbReference type="ARBA" id="ARBA00003195"/>
    </source>
</evidence>
<keyword evidence="18" id="KW-1185">Reference proteome</keyword>
<keyword evidence="11 17" id="KW-1133">Transmembrane helix</keyword>
<evidence type="ECO:0000256" key="11">
    <source>
        <dbReference type="ARBA" id="ARBA00022989"/>
    </source>
</evidence>
<comment type="subcellular location">
    <subcellularLocation>
        <location evidence="2">Mitochondrion inner membrane</location>
        <topology evidence="2">Single-pass membrane protein</topology>
    </subcellularLocation>
</comment>
<dbReference type="GeneID" id="106470302"/>
<proteinExistence type="inferred from homology"/>
<dbReference type="RefSeq" id="XP_013786302.1">
    <property type="nucleotide sequence ID" value="XM_013930848.2"/>
</dbReference>
<evidence type="ECO:0000256" key="5">
    <source>
        <dbReference type="ARBA" id="ARBA00022448"/>
    </source>
</evidence>
<evidence type="ECO:0000256" key="4">
    <source>
        <dbReference type="ARBA" id="ARBA00018632"/>
    </source>
</evidence>
<evidence type="ECO:0000256" key="14">
    <source>
        <dbReference type="ARBA" id="ARBA00030753"/>
    </source>
</evidence>
<evidence type="ECO:0000256" key="8">
    <source>
        <dbReference type="ARBA" id="ARBA00022792"/>
    </source>
</evidence>
<evidence type="ECO:0000256" key="9">
    <source>
        <dbReference type="ARBA" id="ARBA00022946"/>
    </source>
</evidence>
<evidence type="ECO:0000256" key="16">
    <source>
        <dbReference type="ARBA" id="ARBA00046528"/>
    </source>
</evidence>
<dbReference type="PANTHER" id="PTHR13327">
    <property type="entry name" value="NADH-UBIQUINONE OXIDOREDUCTASE ESSS SUBUNIT, MITOCHONDRIAL PRECURSOR"/>
    <property type="match status" value="1"/>
</dbReference>
<dbReference type="InterPro" id="IPR019329">
    <property type="entry name" value="NADH_UbQ_OxRdtase_ESSS_su"/>
</dbReference>
<sequence length="162" mass="18538">MESGKVGVYLACRTFPILRTWSYKKSSCLSSSFISTSKKNKETAVIPEQIFKQKTAEDFANVKSELEKNWVSYGWSVESKEDDRSTYRTCCFMGITVCLVGGGFVLMYMPDFRSKQWSVREAFLQLHRREKLGLPLIDKNLIDPSKIDLPSDEELGDTEIII</sequence>
<evidence type="ECO:0000256" key="6">
    <source>
        <dbReference type="ARBA" id="ARBA00022660"/>
    </source>
</evidence>
<keyword evidence="10" id="KW-0249">Electron transport</keyword>
<evidence type="ECO:0000313" key="19">
    <source>
        <dbReference type="RefSeq" id="XP_013786302.1"/>
    </source>
</evidence>
<evidence type="ECO:0000256" key="10">
    <source>
        <dbReference type="ARBA" id="ARBA00022982"/>
    </source>
</evidence>
<keyword evidence="13 17" id="KW-0472">Membrane</keyword>
<evidence type="ECO:0000256" key="12">
    <source>
        <dbReference type="ARBA" id="ARBA00023128"/>
    </source>
</evidence>
<keyword evidence="6" id="KW-0679">Respiratory chain</keyword>
<evidence type="ECO:0000256" key="7">
    <source>
        <dbReference type="ARBA" id="ARBA00022692"/>
    </source>
</evidence>
<keyword evidence="7 17" id="KW-0812">Transmembrane</keyword>
<reference evidence="19" key="1">
    <citation type="submission" date="2025-08" db="UniProtKB">
        <authorList>
            <consortium name="RefSeq"/>
        </authorList>
    </citation>
    <scope>IDENTIFICATION</scope>
    <source>
        <tissue evidence="19">Muscle</tissue>
    </source>
</reference>
<protein>
    <recommendedName>
        <fullName evidence="4">NADH dehydrogenase [ubiquinone] 1 beta subcomplex subunit 11, mitochondrial</fullName>
    </recommendedName>
    <alternativeName>
        <fullName evidence="15">Complex I-ESSS</fullName>
    </alternativeName>
    <alternativeName>
        <fullName evidence="14">NADH-ubiquinone oxidoreductase ESSS subunit</fullName>
    </alternativeName>
</protein>
<comment type="similarity">
    <text evidence="3">Belongs to the complex I NDUFB11 subunit family.</text>
</comment>
<organism evidence="18 19">
    <name type="scientific">Limulus polyphemus</name>
    <name type="common">Atlantic horseshoe crab</name>
    <dbReference type="NCBI Taxonomy" id="6850"/>
    <lineage>
        <taxon>Eukaryota</taxon>
        <taxon>Metazoa</taxon>
        <taxon>Ecdysozoa</taxon>
        <taxon>Arthropoda</taxon>
        <taxon>Chelicerata</taxon>
        <taxon>Merostomata</taxon>
        <taxon>Xiphosura</taxon>
        <taxon>Limulidae</taxon>
        <taxon>Limulus</taxon>
    </lineage>
</organism>
<evidence type="ECO:0000256" key="2">
    <source>
        <dbReference type="ARBA" id="ARBA00004434"/>
    </source>
</evidence>
<dbReference type="PANTHER" id="PTHR13327:SF0">
    <property type="entry name" value="NADH DEHYDROGENASE [UBIQUINONE] 1 BETA SUBCOMPLEX SUBUNIT 11, MITOCHONDRIAL"/>
    <property type="match status" value="1"/>
</dbReference>
<name>A0ABM1BPR7_LIMPO</name>
<gene>
    <name evidence="19" type="primary">LOC106470302</name>
</gene>
<feature type="transmembrane region" description="Helical" evidence="17">
    <location>
        <begin position="86"/>
        <end position="108"/>
    </location>
</feature>
<evidence type="ECO:0000256" key="13">
    <source>
        <dbReference type="ARBA" id="ARBA00023136"/>
    </source>
</evidence>
<evidence type="ECO:0000256" key="3">
    <source>
        <dbReference type="ARBA" id="ARBA00008915"/>
    </source>
</evidence>
<accession>A0ABM1BPR7</accession>
<keyword evidence="5" id="KW-0813">Transport</keyword>
<keyword evidence="9" id="KW-0809">Transit peptide</keyword>
<dbReference type="Proteomes" id="UP000694941">
    <property type="component" value="Unplaced"/>
</dbReference>
<comment type="subunit">
    <text evidence="16">Complex I is composed of 45 different subunits. Interacts with BCAP31.</text>
</comment>
<comment type="function">
    <text evidence="1">Accessory subunit of the mitochondrial membrane respiratory chain NADH dehydrogenase (Complex I), that is believed not to be involved in catalysis. Complex I functions in the transfer of electrons from NADH to the respiratory chain. The immediate electron acceptor for the enzyme is believed to be ubiquinone.</text>
</comment>
<evidence type="ECO:0000256" key="17">
    <source>
        <dbReference type="SAM" id="Phobius"/>
    </source>
</evidence>
<dbReference type="Pfam" id="PF10183">
    <property type="entry name" value="ESSS"/>
    <property type="match status" value="1"/>
</dbReference>
<keyword evidence="8" id="KW-0999">Mitochondrion inner membrane</keyword>